<evidence type="ECO:0000313" key="7">
    <source>
        <dbReference type="Proteomes" id="UP001497444"/>
    </source>
</evidence>
<dbReference type="InterPro" id="IPR005480">
    <property type="entry name" value="CPSase_lsu_oligo"/>
</dbReference>
<dbReference type="Pfam" id="PF25596">
    <property type="entry name" value="CPSase_L_D1"/>
    <property type="match status" value="1"/>
</dbReference>
<dbReference type="SUPFAM" id="SSF56059">
    <property type="entry name" value="Glutathione synthetase ATP-binding domain-like"/>
    <property type="match status" value="2"/>
</dbReference>
<dbReference type="Gene3D" id="3.30.470.20">
    <property type="entry name" value="ATP-grasp fold, B domain"/>
    <property type="match status" value="2"/>
</dbReference>
<accession>A0ABP0VJ22</accession>
<keyword evidence="2" id="KW-0677">Repeat</keyword>
<dbReference type="SMART" id="SM01096">
    <property type="entry name" value="CPSase_L_D3"/>
    <property type="match status" value="1"/>
</dbReference>
<proteinExistence type="predicted"/>
<dbReference type="PANTHER" id="PTHR11405">
    <property type="entry name" value="CARBAMOYLTRANSFERASE FAMILY MEMBER"/>
    <property type="match status" value="1"/>
</dbReference>
<feature type="domain" description="Carbamoyl-phosphate synthetase large subunit oligomerisation" evidence="5">
    <location>
        <begin position="52"/>
        <end position="179"/>
    </location>
</feature>
<dbReference type="InterPro" id="IPR016185">
    <property type="entry name" value="PreATP-grasp_dom_sf"/>
</dbReference>
<dbReference type="InterPro" id="IPR036897">
    <property type="entry name" value="CarbamoylP_synth_lsu_oligo_sf"/>
</dbReference>
<dbReference type="InterPro" id="IPR058047">
    <property type="entry name" value="CPSase_preATP-grasp"/>
</dbReference>
<evidence type="ECO:0000256" key="1">
    <source>
        <dbReference type="ARBA" id="ARBA00022598"/>
    </source>
</evidence>
<keyword evidence="7" id="KW-1185">Reference proteome</keyword>
<dbReference type="SUPFAM" id="SSF48108">
    <property type="entry name" value="Carbamoyl phosphate synthetase, large subunit connection domain"/>
    <property type="match status" value="1"/>
</dbReference>
<dbReference type="EMBL" id="CAXAQS010001033">
    <property type="protein sequence ID" value="CAK9254408.1"/>
    <property type="molecule type" value="Genomic_DNA"/>
</dbReference>
<dbReference type="PANTHER" id="PTHR11405:SF5">
    <property type="entry name" value="CAD PROTEIN"/>
    <property type="match status" value="1"/>
</dbReference>
<dbReference type="Proteomes" id="UP001497444">
    <property type="component" value="Unassembled WGS sequence"/>
</dbReference>
<dbReference type="Gene3D" id="1.10.1030.10">
    <property type="entry name" value="Carbamoyl-phosphate synthetase, large subunit oligomerisation domain"/>
    <property type="match status" value="1"/>
</dbReference>
<evidence type="ECO:0000256" key="4">
    <source>
        <dbReference type="ARBA" id="ARBA00022840"/>
    </source>
</evidence>
<keyword evidence="3" id="KW-0547">Nucleotide-binding</keyword>
<comment type="caution">
    <text evidence="6">The sequence shown here is derived from an EMBL/GenBank/DDBJ whole genome shotgun (WGS) entry which is preliminary data.</text>
</comment>
<dbReference type="InterPro" id="IPR005479">
    <property type="entry name" value="CPAse_ATP-bd"/>
</dbReference>
<dbReference type="Gene3D" id="3.40.50.20">
    <property type="match status" value="1"/>
</dbReference>
<keyword evidence="4" id="KW-0067">ATP-binding</keyword>
<keyword evidence="1" id="KW-0436">Ligase</keyword>
<dbReference type="InterPro" id="IPR013815">
    <property type="entry name" value="ATP_grasp_subdomain_1"/>
</dbReference>
<evidence type="ECO:0000256" key="2">
    <source>
        <dbReference type="ARBA" id="ARBA00022737"/>
    </source>
</evidence>
<evidence type="ECO:0000313" key="6">
    <source>
        <dbReference type="EMBL" id="CAK9254408.1"/>
    </source>
</evidence>
<evidence type="ECO:0000259" key="5">
    <source>
        <dbReference type="SMART" id="SM01096"/>
    </source>
</evidence>
<reference evidence="6" key="1">
    <citation type="submission" date="2024-02" db="EMBL/GenBank/DDBJ databases">
        <authorList>
            <consortium name="ELIXIR-Norway"/>
            <consortium name="Elixir Norway"/>
        </authorList>
    </citation>
    <scope>NUCLEOTIDE SEQUENCE</scope>
</reference>
<dbReference type="Gene3D" id="3.30.1490.20">
    <property type="entry name" value="ATP-grasp fold, A domain"/>
    <property type="match status" value="1"/>
</dbReference>
<sequence>KFTGVSHKIGSSMKSVGEVMAIGRTFEESFQKALRMVDESVNGFDPYLKKVSKEELESPTDKRMFVLAAALMEGWTIEELYELTKIDPWFLYKFQNIINFQRELELESLCCTPSPLTADLIMRAKKLGFSDKYIAQCIKTSELVVRRLRTVYTIKPFVKRVDTVAAEWPASTNYLYLTYNGSSNDIETSGGGIMVLGSGVYRIGSSVEFDCCAVGCVQELRKMNKTTIMVNCNPETVSTDYDICDKLYFEEISFETVMEIYNIENPEGIILSMGGQLPNNIAMDLFRQKARILGTSPESIDGAENRFKFSRLLDNMNPSILQPLWREFTDIEMAKKFCSKHGYPFIVRPSYVLSGAAMNVATSDRSL</sequence>
<gene>
    <name evidence="6" type="ORF">CSSPJE1EN1_LOCUS29786</name>
</gene>
<dbReference type="Pfam" id="PF02787">
    <property type="entry name" value="CPSase_L_D3"/>
    <property type="match status" value="1"/>
</dbReference>
<feature type="non-terminal residue" evidence="6">
    <location>
        <position position="367"/>
    </location>
</feature>
<evidence type="ECO:0000256" key="3">
    <source>
        <dbReference type="ARBA" id="ARBA00022741"/>
    </source>
</evidence>
<protein>
    <recommendedName>
        <fullName evidence="5">Carbamoyl-phosphate synthetase large subunit oligomerisation domain-containing protein</fullName>
    </recommendedName>
</protein>
<organism evidence="6 7">
    <name type="scientific">Sphagnum jensenii</name>
    <dbReference type="NCBI Taxonomy" id="128206"/>
    <lineage>
        <taxon>Eukaryota</taxon>
        <taxon>Viridiplantae</taxon>
        <taxon>Streptophyta</taxon>
        <taxon>Embryophyta</taxon>
        <taxon>Bryophyta</taxon>
        <taxon>Sphagnophytina</taxon>
        <taxon>Sphagnopsida</taxon>
        <taxon>Sphagnales</taxon>
        <taxon>Sphagnaceae</taxon>
        <taxon>Sphagnum</taxon>
    </lineage>
</organism>
<name>A0ABP0VJ22_9BRYO</name>
<dbReference type="SUPFAM" id="SSF52440">
    <property type="entry name" value="PreATP-grasp domain"/>
    <property type="match status" value="1"/>
</dbReference>
<dbReference type="Pfam" id="PF02786">
    <property type="entry name" value="CPSase_L_D2"/>
    <property type="match status" value="1"/>
</dbReference>
<feature type="non-terminal residue" evidence="6">
    <location>
        <position position="1"/>
    </location>
</feature>